<dbReference type="InterPro" id="IPR009056">
    <property type="entry name" value="Cyt_c-like_dom"/>
</dbReference>
<keyword evidence="1 4" id="KW-0349">Heme</keyword>
<dbReference type="InterPro" id="IPR036909">
    <property type="entry name" value="Cyt_c-like_dom_sf"/>
</dbReference>
<feature type="chain" id="PRO_5045878380" evidence="5">
    <location>
        <begin position="19"/>
        <end position="156"/>
    </location>
</feature>
<feature type="domain" description="Cytochrome c" evidence="6">
    <location>
        <begin position="36"/>
        <end position="134"/>
    </location>
</feature>
<keyword evidence="5" id="KW-0732">Signal</keyword>
<keyword evidence="8" id="KW-1185">Reference proteome</keyword>
<evidence type="ECO:0000256" key="2">
    <source>
        <dbReference type="ARBA" id="ARBA00022723"/>
    </source>
</evidence>
<accession>A0ABT2G4Y4</accession>
<evidence type="ECO:0000313" key="8">
    <source>
        <dbReference type="Proteomes" id="UP001206788"/>
    </source>
</evidence>
<comment type="caution">
    <text evidence="7">The sequence shown here is derived from an EMBL/GenBank/DDBJ whole genome shotgun (WGS) entry which is preliminary data.</text>
</comment>
<evidence type="ECO:0000313" key="7">
    <source>
        <dbReference type="EMBL" id="MCS5490259.1"/>
    </source>
</evidence>
<evidence type="ECO:0000256" key="3">
    <source>
        <dbReference type="ARBA" id="ARBA00023004"/>
    </source>
</evidence>
<organism evidence="7 8">
    <name type="scientific">Algoriphagus limi</name>
    <dbReference type="NCBI Taxonomy" id="2975273"/>
    <lineage>
        <taxon>Bacteria</taxon>
        <taxon>Pseudomonadati</taxon>
        <taxon>Bacteroidota</taxon>
        <taxon>Cytophagia</taxon>
        <taxon>Cytophagales</taxon>
        <taxon>Cyclobacteriaceae</taxon>
        <taxon>Algoriphagus</taxon>
    </lineage>
</organism>
<proteinExistence type="predicted"/>
<name>A0ABT2G4Y4_9BACT</name>
<gene>
    <name evidence="7" type="ORF">NY014_07450</name>
</gene>
<feature type="signal peptide" evidence="5">
    <location>
        <begin position="1"/>
        <end position="18"/>
    </location>
</feature>
<dbReference type="Pfam" id="PF00034">
    <property type="entry name" value="Cytochrom_C"/>
    <property type="match status" value="1"/>
</dbReference>
<dbReference type="PROSITE" id="PS51007">
    <property type="entry name" value="CYTC"/>
    <property type="match status" value="1"/>
</dbReference>
<evidence type="ECO:0000259" key="6">
    <source>
        <dbReference type="PROSITE" id="PS51007"/>
    </source>
</evidence>
<evidence type="ECO:0000256" key="5">
    <source>
        <dbReference type="SAM" id="SignalP"/>
    </source>
</evidence>
<dbReference type="SUPFAM" id="SSF46626">
    <property type="entry name" value="Cytochrome c"/>
    <property type="match status" value="1"/>
</dbReference>
<keyword evidence="2 4" id="KW-0479">Metal-binding</keyword>
<protein>
    <submittedName>
        <fullName evidence="7">Cytochrome c</fullName>
    </submittedName>
</protein>
<reference evidence="7 8" key="1">
    <citation type="submission" date="2022-08" db="EMBL/GenBank/DDBJ databases">
        <title>Algoriphagus sp. CAU 1643 isolated from mud.</title>
        <authorList>
            <person name="Kim W."/>
        </authorList>
    </citation>
    <scope>NUCLEOTIDE SEQUENCE [LARGE SCALE GENOMIC DNA]</scope>
    <source>
        <strain evidence="7 8">CAU 1643</strain>
    </source>
</reference>
<evidence type="ECO:0000256" key="4">
    <source>
        <dbReference type="PROSITE-ProRule" id="PRU00433"/>
    </source>
</evidence>
<sequence>MNQFLLSVLLFLSLSWMAEEKLPQTPSQPIHPEDPALAEEGLVLLQRHCYTCHNPKSKSHDEIIAPPLWGVKNHYLKAYPEKESFTKALTSFVQNPNEEKALMKGPIKRFGLMPKPVISDSDLEKIVEYIYENEIENPAWHIEKDNHKNESKQLLE</sequence>
<dbReference type="Gene3D" id="1.10.760.10">
    <property type="entry name" value="Cytochrome c-like domain"/>
    <property type="match status" value="1"/>
</dbReference>
<evidence type="ECO:0000256" key="1">
    <source>
        <dbReference type="ARBA" id="ARBA00022617"/>
    </source>
</evidence>
<dbReference type="EMBL" id="JANWGH010000001">
    <property type="protein sequence ID" value="MCS5490259.1"/>
    <property type="molecule type" value="Genomic_DNA"/>
</dbReference>
<dbReference type="Proteomes" id="UP001206788">
    <property type="component" value="Unassembled WGS sequence"/>
</dbReference>
<dbReference type="RefSeq" id="WP_259413931.1">
    <property type="nucleotide sequence ID" value="NZ_JANWGH010000001.1"/>
</dbReference>
<keyword evidence="3 4" id="KW-0408">Iron</keyword>